<organism evidence="1 2">
    <name type="scientific">Salmonella enteritidis (strain 2009K0958)</name>
    <dbReference type="NCBI Taxonomy" id="1192586"/>
    <lineage>
        <taxon>Bacteria</taxon>
        <taxon>Pseudomonadati</taxon>
        <taxon>Pseudomonadota</taxon>
        <taxon>Gammaproteobacteria</taxon>
        <taxon>Enterobacterales</taxon>
        <taxon>Enterobacteriaceae</taxon>
        <taxon>Salmonella</taxon>
    </lineage>
</organism>
<name>A0A656ILJ5_SALE2</name>
<dbReference type="AlphaFoldDB" id="A0A656ILJ5"/>
<comment type="caution">
    <text evidence="1">The sequence shown here is derived from an EMBL/GenBank/DDBJ whole genome shotgun (WGS) entry which is preliminary data.</text>
</comment>
<evidence type="ECO:0000313" key="2">
    <source>
        <dbReference type="Proteomes" id="UP000014535"/>
    </source>
</evidence>
<sequence length="44" mass="5005">MNLFTTQCKYPISEVIVKVVAEPDTNNKVVHCHAPVLQRHSPFL</sequence>
<accession>A0A656ILJ5</accession>
<gene>
    <name evidence="1" type="ORF">A673_01001</name>
</gene>
<reference evidence="1 2" key="1">
    <citation type="submission" date="2013-04" db="EMBL/GenBank/DDBJ databases">
        <authorList>
            <person name="McClelland M."/>
            <person name="Porwollik S."/>
            <person name="Desai P."/>
            <person name="Cheng P."/>
            <person name="Wollam A."/>
            <person name="Pepin K."/>
            <person name="Palsikar V.B."/>
            <person name="Fulton L."/>
            <person name="Fulton R."/>
            <person name="Delehaunty K."/>
            <person name="Fronick C."/>
            <person name="Godfrey J."/>
            <person name="Waligorski J."/>
            <person name="Appelbaum E."/>
            <person name="Tomlinson C."/>
            <person name="Warren W."/>
            <person name="Sodergren E."/>
            <person name="Weinstock G."/>
            <person name="Wilson R.K."/>
        </authorList>
    </citation>
    <scope>NUCLEOTIDE SEQUENCE [LARGE SCALE GENOMIC DNA]</scope>
    <source>
        <strain evidence="1 2">2009K0958</strain>
    </source>
</reference>
<dbReference type="EMBL" id="ATFT01000018">
    <property type="protein sequence ID" value="EPI74771.1"/>
    <property type="molecule type" value="Genomic_DNA"/>
</dbReference>
<evidence type="ECO:0000313" key="1">
    <source>
        <dbReference type="EMBL" id="EPI74771.1"/>
    </source>
</evidence>
<proteinExistence type="predicted"/>
<dbReference type="Proteomes" id="UP000014535">
    <property type="component" value="Unassembled WGS sequence"/>
</dbReference>
<protein>
    <submittedName>
        <fullName evidence="1">Uncharacterized protein</fullName>
    </submittedName>
</protein>